<name>A0ABM7SG10_9HELI</name>
<keyword evidence="2" id="KW-1185">Reference proteome</keyword>
<proteinExistence type="predicted"/>
<evidence type="ECO:0000313" key="2">
    <source>
        <dbReference type="Proteomes" id="UP000826146"/>
    </source>
</evidence>
<protein>
    <submittedName>
        <fullName evidence="1">Uncharacterized protein</fullName>
    </submittedName>
</protein>
<sequence>MLYTKPWIFLRSNDRPPFRNPDGLTCKFLTLPESPSSLLLDKADDAKNTSLAPAQSTNGEWIMRFSDRGTLFKVSD</sequence>
<organism evidence="1 2">
    <name type="scientific">Helicobacter gastrofelis</name>
    <dbReference type="NCBI Taxonomy" id="2849642"/>
    <lineage>
        <taxon>Bacteria</taxon>
        <taxon>Pseudomonadati</taxon>
        <taxon>Campylobacterota</taxon>
        <taxon>Epsilonproteobacteria</taxon>
        <taxon>Campylobacterales</taxon>
        <taxon>Helicobacteraceae</taxon>
        <taxon>Helicobacter</taxon>
    </lineage>
</organism>
<accession>A0ABM7SG10</accession>
<gene>
    <name evidence="1" type="ORF">NHP190012_03940</name>
</gene>
<reference evidence="1 2" key="1">
    <citation type="submission" date="2021-07" db="EMBL/GenBank/DDBJ databases">
        <title>Novel Helicobacter sp. Isolated from a cat.</title>
        <authorList>
            <person name="Rimbara E."/>
            <person name="Suzuki M."/>
        </authorList>
    </citation>
    <scope>NUCLEOTIDE SEQUENCE [LARGE SCALE GENOMIC DNA]</scope>
    <source>
        <strain evidence="2">NHP19-012</strain>
    </source>
</reference>
<evidence type="ECO:0000313" key="1">
    <source>
        <dbReference type="EMBL" id="BCZ18752.1"/>
    </source>
</evidence>
<dbReference type="EMBL" id="AP024819">
    <property type="protein sequence ID" value="BCZ18752.1"/>
    <property type="molecule type" value="Genomic_DNA"/>
</dbReference>
<dbReference type="Proteomes" id="UP000826146">
    <property type="component" value="Chromosome"/>
</dbReference>